<evidence type="ECO:0000256" key="1">
    <source>
        <dbReference type="ARBA" id="ARBA00005695"/>
    </source>
</evidence>
<dbReference type="PANTHER" id="PTHR30290">
    <property type="entry name" value="PERIPLASMIC BINDING COMPONENT OF ABC TRANSPORTER"/>
    <property type="match status" value="1"/>
</dbReference>
<evidence type="ECO:0000313" key="6">
    <source>
        <dbReference type="Proteomes" id="UP000621500"/>
    </source>
</evidence>
<dbReference type="Gene3D" id="3.10.105.10">
    <property type="entry name" value="Dipeptide-binding Protein, Domain 3"/>
    <property type="match status" value="1"/>
</dbReference>
<keyword evidence="3" id="KW-0732">Signal</keyword>
<organism evidence="5 6">
    <name type="scientific">Plantactinospora mayteni</name>
    <dbReference type="NCBI Taxonomy" id="566021"/>
    <lineage>
        <taxon>Bacteria</taxon>
        <taxon>Bacillati</taxon>
        <taxon>Actinomycetota</taxon>
        <taxon>Actinomycetes</taxon>
        <taxon>Micromonosporales</taxon>
        <taxon>Micromonosporaceae</taxon>
        <taxon>Plantactinospora</taxon>
    </lineage>
</organism>
<name>A0ABQ4ER59_9ACTN</name>
<dbReference type="InterPro" id="IPR000914">
    <property type="entry name" value="SBP_5_dom"/>
</dbReference>
<proteinExistence type="inferred from homology"/>
<dbReference type="Proteomes" id="UP000621500">
    <property type="component" value="Unassembled WGS sequence"/>
</dbReference>
<dbReference type="Pfam" id="PF00496">
    <property type="entry name" value="SBP_bac_5"/>
    <property type="match status" value="1"/>
</dbReference>
<keyword evidence="6" id="KW-1185">Reference proteome</keyword>
<evidence type="ECO:0000256" key="2">
    <source>
        <dbReference type="ARBA" id="ARBA00022448"/>
    </source>
</evidence>
<dbReference type="PANTHER" id="PTHR30290:SF9">
    <property type="entry name" value="OLIGOPEPTIDE-BINDING PROTEIN APPA"/>
    <property type="match status" value="1"/>
</dbReference>
<gene>
    <name evidence="5" type="ORF">Pma05_37200</name>
</gene>
<comment type="similarity">
    <text evidence="1">Belongs to the bacterial solute-binding protein 5 family.</text>
</comment>
<evidence type="ECO:0000256" key="3">
    <source>
        <dbReference type="ARBA" id="ARBA00022729"/>
    </source>
</evidence>
<keyword evidence="2" id="KW-0813">Transport</keyword>
<dbReference type="SUPFAM" id="SSF53850">
    <property type="entry name" value="Periplasmic binding protein-like II"/>
    <property type="match status" value="1"/>
</dbReference>
<dbReference type="PIRSF" id="PIRSF002741">
    <property type="entry name" value="MppA"/>
    <property type="match status" value="1"/>
</dbReference>
<dbReference type="CDD" id="cd08513">
    <property type="entry name" value="PBP2_thermophilic_Hb8_like"/>
    <property type="match status" value="1"/>
</dbReference>
<dbReference type="InterPro" id="IPR039424">
    <property type="entry name" value="SBP_5"/>
</dbReference>
<dbReference type="Gene3D" id="3.40.190.10">
    <property type="entry name" value="Periplasmic binding protein-like II"/>
    <property type="match status" value="1"/>
</dbReference>
<reference evidence="5 6" key="1">
    <citation type="submission" date="2021-01" db="EMBL/GenBank/DDBJ databases">
        <title>Whole genome shotgun sequence of Plantactinospora mayteni NBRC 109088.</title>
        <authorList>
            <person name="Komaki H."/>
            <person name="Tamura T."/>
        </authorList>
    </citation>
    <scope>NUCLEOTIDE SEQUENCE [LARGE SCALE GENOMIC DNA]</scope>
    <source>
        <strain evidence="5 6">NBRC 109088</strain>
    </source>
</reference>
<evidence type="ECO:0000313" key="5">
    <source>
        <dbReference type="EMBL" id="GIG97147.1"/>
    </source>
</evidence>
<accession>A0ABQ4ER59</accession>
<dbReference type="InterPro" id="IPR030678">
    <property type="entry name" value="Peptide/Ni-bd"/>
</dbReference>
<comment type="caution">
    <text evidence="5">The sequence shown here is derived from an EMBL/GenBank/DDBJ whole genome shotgun (WGS) entry which is preliminary data.</text>
</comment>
<protein>
    <submittedName>
        <fullName evidence="5">Peptide-binding protein</fullName>
    </submittedName>
</protein>
<dbReference type="EMBL" id="BONX01000023">
    <property type="protein sequence ID" value="GIG97147.1"/>
    <property type="molecule type" value="Genomic_DNA"/>
</dbReference>
<sequence length="536" mass="60489">MGGGPAIDPETVVVGLGEEPDMLVQDFSLRHASWAVLSTIMLKLFRYDDRWRAWPELAEELPSARNGQVRRLPDGRLEQRWRLRAGVRWHDGRPVTADDALFTYELLRDTPPPYPHHLIIESIDEMFVPAEEPLTLVVRWRADQPFAHHEEWGTVLPRHLLAGAGLSELRGEHWFARSPVFHGPYRLTRWLPGEQLTVERAGPHPLGEPRLRRIDFRFFPNPAELRDAVVAGTVDVTDLTGFTAEHAAVVAEAAPHVEVRQTPSLMWEHIAVNLDDPVLADRRVREALGYAVDVDAVARVLYPGATEAARSWLPARHPAHHAGLPARPYDAGRARDLLASAGYRPDPDGRLRGPDGEPLELRLLTTRPATGSGRWVASQARPEAARLIAARLAEVGVELRLDFLPPDEAFPAIRRRKFAHLAMFAWSMGLETNGYLLWHSSKIPDDSEWYGINVGGWRSAENDRLLDLVAAAEDVEQRYALMRRQQEVWAAELPAIPLVFPGTWTTHKRALRGVRPVGVFGCYVTWNAWQWYWGDS</sequence>
<evidence type="ECO:0000259" key="4">
    <source>
        <dbReference type="Pfam" id="PF00496"/>
    </source>
</evidence>
<feature type="domain" description="Solute-binding protein family 5" evidence="4">
    <location>
        <begin position="74"/>
        <end position="437"/>
    </location>
</feature>
<dbReference type="RefSeq" id="WP_203858625.1">
    <property type="nucleotide sequence ID" value="NZ_BAAAZQ010000001.1"/>
</dbReference>